<feature type="transmembrane region" description="Helical" evidence="2">
    <location>
        <begin position="160"/>
        <end position="183"/>
    </location>
</feature>
<evidence type="ECO:0000256" key="2">
    <source>
        <dbReference type="SAM" id="Phobius"/>
    </source>
</evidence>
<keyword evidence="2" id="KW-0472">Membrane</keyword>
<gene>
    <name evidence="3" type="ORF">CEXT_793391</name>
</gene>
<feature type="compositionally biased region" description="Basic residues" evidence="1">
    <location>
        <begin position="104"/>
        <end position="120"/>
    </location>
</feature>
<reference evidence="3 4" key="1">
    <citation type="submission" date="2021-06" db="EMBL/GenBank/DDBJ databases">
        <title>Caerostris extrusa draft genome.</title>
        <authorList>
            <person name="Kono N."/>
            <person name="Arakawa K."/>
        </authorList>
    </citation>
    <scope>NUCLEOTIDE SEQUENCE [LARGE SCALE GENOMIC DNA]</scope>
</reference>
<comment type="caution">
    <text evidence="3">The sequence shown here is derived from an EMBL/GenBank/DDBJ whole genome shotgun (WGS) entry which is preliminary data.</text>
</comment>
<keyword evidence="2" id="KW-0812">Transmembrane</keyword>
<keyword evidence="2" id="KW-1133">Transmembrane helix</keyword>
<accession>A0AAV4SUN1</accession>
<dbReference type="AlphaFoldDB" id="A0AAV4SUN1"/>
<protein>
    <submittedName>
        <fullName evidence="3">Uncharacterized protein</fullName>
    </submittedName>
</protein>
<name>A0AAV4SUN1_CAEEX</name>
<evidence type="ECO:0000313" key="4">
    <source>
        <dbReference type="Proteomes" id="UP001054945"/>
    </source>
</evidence>
<organism evidence="3 4">
    <name type="scientific">Caerostris extrusa</name>
    <name type="common">Bark spider</name>
    <name type="synonym">Caerostris bankana</name>
    <dbReference type="NCBI Taxonomy" id="172846"/>
    <lineage>
        <taxon>Eukaryota</taxon>
        <taxon>Metazoa</taxon>
        <taxon>Ecdysozoa</taxon>
        <taxon>Arthropoda</taxon>
        <taxon>Chelicerata</taxon>
        <taxon>Arachnida</taxon>
        <taxon>Araneae</taxon>
        <taxon>Araneomorphae</taxon>
        <taxon>Entelegynae</taxon>
        <taxon>Araneoidea</taxon>
        <taxon>Araneidae</taxon>
        <taxon>Caerostris</taxon>
    </lineage>
</organism>
<evidence type="ECO:0000256" key="1">
    <source>
        <dbReference type="SAM" id="MobiDB-lite"/>
    </source>
</evidence>
<dbReference type="Proteomes" id="UP001054945">
    <property type="component" value="Unassembled WGS sequence"/>
</dbReference>
<evidence type="ECO:0000313" key="3">
    <source>
        <dbReference type="EMBL" id="GIY36989.1"/>
    </source>
</evidence>
<proteinExistence type="predicted"/>
<feature type="region of interest" description="Disordered" evidence="1">
    <location>
        <begin position="103"/>
        <end position="147"/>
    </location>
</feature>
<keyword evidence="4" id="KW-1185">Reference proteome</keyword>
<dbReference type="EMBL" id="BPLR01010113">
    <property type="protein sequence ID" value="GIY36989.1"/>
    <property type="molecule type" value="Genomic_DNA"/>
</dbReference>
<sequence>MERYLFNKHLPPNGEERSLQYLSCPRPIKRGPFPVEIFTSCEVRFCLSTRVLFSPPISFFICILCARLDALLHRQIKESTRSAGERLHIAINLTPEREKDLAKYRRAREKKRRKPPRIKHQKEESVKKRKATTPPAREREKSITSQQAEKKKSNHVCVCVWWHACVGAWIGFCGVTALTPTLLHH</sequence>